<dbReference type="Pfam" id="PF00400">
    <property type="entry name" value="WD40"/>
    <property type="match status" value="2"/>
</dbReference>
<evidence type="ECO:0000256" key="3">
    <source>
        <dbReference type="PROSITE-ProRule" id="PRU00221"/>
    </source>
</evidence>
<evidence type="ECO:0000313" key="4">
    <source>
        <dbReference type="EMBL" id="NER32401.1"/>
    </source>
</evidence>
<dbReference type="PROSITE" id="PS50082">
    <property type="entry name" value="WD_REPEATS_2"/>
    <property type="match status" value="2"/>
</dbReference>
<dbReference type="PROSITE" id="PS50294">
    <property type="entry name" value="WD_REPEATS_REGION"/>
    <property type="match status" value="2"/>
</dbReference>
<protein>
    <submittedName>
        <fullName evidence="4">Uncharacterized protein</fullName>
    </submittedName>
</protein>
<accession>A0A6B3NSK3</accession>
<dbReference type="SMART" id="SM00320">
    <property type="entry name" value="WD40"/>
    <property type="match status" value="1"/>
</dbReference>
<name>A0A6B3NSK3_9CYAN</name>
<proteinExistence type="predicted"/>
<feature type="repeat" description="WD" evidence="3">
    <location>
        <begin position="28"/>
        <end position="69"/>
    </location>
</feature>
<dbReference type="SUPFAM" id="SSF50978">
    <property type="entry name" value="WD40 repeat-like"/>
    <property type="match status" value="1"/>
</dbReference>
<dbReference type="EMBL" id="JAAHFQ010001222">
    <property type="protein sequence ID" value="NER32401.1"/>
    <property type="molecule type" value="Genomic_DNA"/>
</dbReference>
<dbReference type="AlphaFoldDB" id="A0A6B3NSK3"/>
<keyword evidence="1 3" id="KW-0853">WD repeat</keyword>
<dbReference type="PANTHER" id="PTHR19879:SF9">
    <property type="entry name" value="TRANSCRIPTION INITIATION FACTOR TFIID SUBUNIT 5"/>
    <property type="match status" value="1"/>
</dbReference>
<sequence>DGQYLVSGGVDQTVRLWSIEQARCLHVLEGHRERVWAVAFSADGQQVVSCSADETIRLWDVASGDCLLTLAVERPYERMNIWGATGITEAQRETLFSLGAVEEEGNGSQRAQRSH</sequence>
<dbReference type="Gene3D" id="2.130.10.10">
    <property type="entry name" value="YVTN repeat-like/Quinoprotein amine dehydrogenase"/>
    <property type="match status" value="1"/>
</dbReference>
<dbReference type="InterPro" id="IPR036322">
    <property type="entry name" value="WD40_repeat_dom_sf"/>
</dbReference>
<gene>
    <name evidence="4" type="ORF">F6J89_33600</name>
</gene>
<dbReference type="InterPro" id="IPR015943">
    <property type="entry name" value="WD40/YVTN_repeat-like_dom_sf"/>
</dbReference>
<organism evidence="4">
    <name type="scientific">Symploca sp. SIO1C4</name>
    <dbReference type="NCBI Taxonomy" id="2607765"/>
    <lineage>
        <taxon>Bacteria</taxon>
        <taxon>Bacillati</taxon>
        <taxon>Cyanobacteriota</taxon>
        <taxon>Cyanophyceae</taxon>
        <taxon>Coleofasciculales</taxon>
        <taxon>Coleofasciculaceae</taxon>
        <taxon>Symploca</taxon>
    </lineage>
</organism>
<keyword evidence="2" id="KW-0677">Repeat</keyword>
<dbReference type="PROSITE" id="PS00678">
    <property type="entry name" value="WD_REPEATS_1"/>
    <property type="match status" value="1"/>
</dbReference>
<reference evidence="4" key="1">
    <citation type="submission" date="2019-11" db="EMBL/GenBank/DDBJ databases">
        <title>Genomic insights into an expanded diversity of filamentous marine cyanobacteria reveals the extraordinary biosynthetic potential of Moorea and Okeania.</title>
        <authorList>
            <person name="Ferreira Leao T."/>
            <person name="Wang M."/>
            <person name="Moss N."/>
            <person name="Da Silva R."/>
            <person name="Sanders J."/>
            <person name="Nurk S."/>
            <person name="Gurevich A."/>
            <person name="Humphrey G."/>
            <person name="Reher R."/>
            <person name="Zhu Q."/>
            <person name="Belda-Ferre P."/>
            <person name="Glukhov E."/>
            <person name="Rex R."/>
            <person name="Dorrestein P.C."/>
            <person name="Knight R."/>
            <person name="Pevzner P."/>
            <person name="Gerwick W.H."/>
            <person name="Gerwick L."/>
        </authorList>
    </citation>
    <scope>NUCLEOTIDE SEQUENCE</scope>
    <source>
        <strain evidence="4">SIO1C4</strain>
    </source>
</reference>
<dbReference type="PANTHER" id="PTHR19879">
    <property type="entry name" value="TRANSCRIPTION INITIATION FACTOR TFIID"/>
    <property type="match status" value="1"/>
</dbReference>
<evidence type="ECO:0000256" key="1">
    <source>
        <dbReference type="ARBA" id="ARBA00022574"/>
    </source>
</evidence>
<comment type="caution">
    <text evidence="4">The sequence shown here is derived from an EMBL/GenBank/DDBJ whole genome shotgun (WGS) entry which is preliminary data.</text>
</comment>
<evidence type="ECO:0000256" key="2">
    <source>
        <dbReference type="ARBA" id="ARBA00022737"/>
    </source>
</evidence>
<dbReference type="InterPro" id="IPR019775">
    <property type="entry name" value="WD40_repeat_CS"/>
</dbReference>
<feature type="repeat" description="WD" evidence="3">
    <location>
        <begin position="1"/>
        <end position="27"/>
    </location>
</feature>
<dbReference type="InterPro" id="IPR001680">
    <property type="entry name" value="WD40_rpt"/>
</dbReference>
<feature type="non-terminal residue" evidence="4">
    <location>
        <position position="1"/>
    </location>
</feature>